<dbReference type="SUPFAM" id="SSF143120">
    <property type="entry name" value="YefM-like"/>
    <property type="match status" value="1"/>
</dbReference>
<dbReference type="PANTHER" id="PTHR35377">
    <property type="entry name" value="ANTITOXIN VAPB49-RELATED-RELATED"/>
    <property type="match status" value="1"/>
</dbReference>
<accession>A0A3S0A0G2</accession>
<dbReference type="Proteomes" id="UP000278398">
    <property type="component" value="Unassembled WGS sequence"/>
</dbReference>
<evidence type="ECO:0000256" key="2">
    <source>
        <dbReference type="RuleBase" id="RU362080"/>
    </source>
</evidence>
<proteinExistence type="inferred from homology"/>
<evidence type="ECO:0000313" key="3">
    <source>
        <dbReference type="EMBL" id="RST86076.1"/>
    </source>
</evidence>
<comment type="function">
    <text evidence="2">Antitoxin component of a type II toxin-antitoxin (TA) system.</text>
</comment>
<keyword evidence="4" id="KW-1185">Reference proteome</keyword>
<sequence length="84" mass="9493">MHEVGTLEARNSLSALLERVEKGEEITITRHGKPVARLVPPARSEEQKARAREAALAIIEMRKAVKPDPDGLTIRDYIEMGRRY</sequence>
<gene>
    <name evidence="3" type="ORF">EJC49_12310</name>
</gene>
<comment type="caution">
    <text evidence="3">The sequence shown here is derived from an EMBL/GenBank/DDBJ whole genome shotgun (WGS) entry which is preliminary data.</text>
</comment>
<dbReference type="PANTHER" id="PTHR35377:SF8">
    <property type="entry name" value="ANTITOXIN VAPB22"/>
    <property type="match status" value="1"/>
</dbReference>
<reference evidence="3 4" key="1">
    <citation type="submission" date="2018-12" db="EMBL/GenBank/DDBJ databases">
        <title>Mesorhizobium carbonis sp. nov., isolated from coal mine water.</title>
        <authorList>
            <person name="Xin W."/>
            <person name="Xu Z."/>
            <person name="Xiang F."/>
            <person name="Zhang J."/>
            <person name="Xi L."/>
            <person name="Liu J."/>
        </authorList>
    </citation>
    <scope>NUCLEOTIDE SEQUENCE [LARGE SCALE GENOMIC DNA]</scope>
    <source>
        <strain evidence="3 4">B2.3</strain>
    </source>
</reference>
<dbReference type="InterPro" id="IPR036165">
    <property type="entry name" value="YefM-like_sf"/>
</dbReference>
<evidence type="ECO:0000256" key="1">
    <source>
        <dbReference type="ARBA" id="ARBA00009981"/>
    </source>
</evidence>
<dbReference type="AlphaFoldDB" id="A0A3S0A0G2"/>
<evidence type="ECO:0000313" key="4">
    <source>
        <dbReference type="Proteomes" id="UP000278398"/>
    </source>
</evidence>
<dbReference type="InterPro" id="IPR051416">
    <property type="entry name" value="phD-YefM_TA_antitoxins"/>
</dbReference>
<dbReference type="Pfam" id="PF02604">
    <property type="entry name" value="PhdYeFM_antitox"/>
    <property type="match status" value="1"/>
</dbReference>
<protein>
    <recommendedName>
        <fullName evidence="2">Antitoxin</fullName>
    </recommendedName>
</protein>
<dbReference type="Gene3D" id="3.40.1620.10">
    <property type="entry name" value="YefM-like domain"/>
    <property type="match status" value="1"/>
</dbReference>
<organism evidence="3 4">
    <name type="scientific">Aquibium carbonis</name>
    <dbReference type="NCBI Taxonomy" id="2495581"/>
    <lineage>
        <taxon>Bacteria</taxon>
        <taxon>Pseudomonadati</taxon>
        <taxon>Pseudomonadota</taxon>
        <taxon>Alphaproteobacteria</taxon>
        <taxon>Hyphomicrobiales</taxon>
        <taxon>Phyllobacteriaceae</taxon>
        <taxon>Aquibium</taxon>
    </lineage>
</organism>
<dbReference type="InterPro" id="IPR006442">
    <property type="entry name" value="Antitoxin_Phd/YefM"/>
</dbReference>
<name>A0A3S0A0G2_9HYPH</name>
<dbReference type="EMBL" id="RWKW01000042">
    <property type="protein sequence ID" value="RST86076.1"/>
    <property type="molecule type" value="Genomic_DNA"/>
</dbReference>
<dbReference type="NCBIfam" id="TIGR01552">
    <property type="entry name" value="phd_fam"/>
    <property type="match status" value="1"/>
</dbReference>
<dbReference type="RefSeq" id="WP_126700233.1">
    <property type="nucleotide sequence ID" value="NZ_RWKW01000042.1"/>
</dbReference>
<comment type="similarity">
    <text evidence="1 2">Belongs to the phD/YefM antitoxin family.</text>
</comment>
<dbReference type="OrthoDB" id="9800503at2"/>